<dbReference type="OrthoDB" id="1284616at2759"/>
<protein>
    <submittedName>
        <fullName evidence="2">Uncharacterized protein</fullName>
    </submittedName>
</protein>
<feature type="compositionally biased region" description="Basic and acidic residues" evidence="1">
    <location>
        <begin position="92"/>
        <end position="105"/>
    </location>
</feature>
<comment type="caution">
    <text evidence="2">The sequence shown here is derived from an EMBL/GenBank/DDBJ whole genome shotgun (WGS) entry which is preliminary data.</text>
</comment>
<name>A0A9J5X125_SOLCO</name>
<dbReference type="AlphaFoldDB" id="A0A9J5X125"/>
<proteinExistence type="predicted"/>
<reference evidence="2 3" key="1">
    <citation type="submission" date="2020-09" db="EMBL/GenBank/DDBJ databases">
        <title>De no assembly of potato wild relative species, Solanum commersonii.</title>
        <authorList>
            <person name="Cho K."/>
        </authorList>
    </citation>
    <scope>NUCLEOTIDE SEQUENCE [LARGE SCALE GENOMIC DNA]</scope>
    <source>
        <strain evidence="2">LZ3.2</strain>
        <tissue evidence="2">Leaf</tissue>
    </source>
</reference>
<sequence>MIYLRKFNSWSFLILFSTSPKLNKINMLEFFNPISIFISLWRPFSFSTQIQKELTSSDTVANKPLGCFLLRSCLSLRNNWVFSFKKPKVEKRKNEKANKKEEARNGDGVSQNEGKSKNLHELFMKEEVNSVKSRRLTPLSMEDHTKSFCLIYNEGYFKDSNFLCRKKFNIACFGNSYAHDFVKYAVVQFGKYC</sequence>
<gene>
    <name evidence="2" type="ORF">H5410_051615</name>
</gene>
<evidence type="ECO:0000256" key="1">
    <source>
        <dbReference type="SAM" id="MobiDB-lite"/>
    </source>
</evidence>
<evidence type="ECO:0000313" key="3">
    <source>
        <dbReference type="Proteomes" id="UP000824120"/>
    </source>
</evidence>
<evidence type="ECO:0000313" key="2">
    <source>
        <dbReference type="EMBL" id="KAG5580988.1"/>
    </source>
</evidence>
<dbReference type="Proteomes" id="UP000824120">
    <property type="component" value="Chromosome 10"/>
</dbReference>
<dbReference type="EMBL" id="JACXVP010000010">
    <property type="protein sequence ID" value="KAG5580988.1"/>
    <property type="molecule type" value="Genomic_DNA"/>
</dbReference>
<organism evidence="2 3">
    <name type="scientific">Solanum commersonii</name>
    <name type="common">Commerson's wild potato</name>
    <name type="synonym">Commerson's nightshade</name>
    <dbReference type="NCBI Taxonomy" id="4109"/>
    <lineage>
        <taxon>Eukaryota</taxon>
        <taxon>Viridiplantae</taxon>
        <taxon>Streptophyta</taxon>
        <taxon>Embryophyta</taxon>
        <taxon>Tracheophyta</taxon>
        <taxon>Spermatophyta</taxon>
        <taxon>Magnoliopsida</taxon>
        <taxon>eudicotyledons</taxon>
        <taxon>Gunneridae</taxon>
        <taxon>Pentapetalae</taxon>
        <taxon>asterids</taxon>
        <taxon>lamiids</taxon>
        <taxon>Solanales</taxon>
        <taxon>Solanaceae</taxon>
        <taxon>Solanoideae</taxon>
        <taxon>Solaneae</taxon>
        <taxon>Solanum</taxon>
    </lineage>
</organism>
<accession>A0A9J5X125</accession>
<keyword evidence="3" id="KW-1185">Reference proteome</keyword>
<feature type="region of interest" description="Disordered" evidence="1">
    <location>
        <begin position="92"/>
        <end position="114"/>
    </location>
</feature>